<evidence type="ECO:0000313" key="1">
    <source>
        <dbReference type="EMBL" id="KAL0202899.1"/>
    </source>
</evidence>
<gene>
    <name evidence="1" type="ORF">M9458_000917</name>
</gene>
<comment type="caution">
    <text evidence="1">The sequence shown here is derived from an EMBL/GenBank/DDBJ whole genome shotgun (WGS) entry which is preliminary data.</text>
</comment>
<dbReference type="AlphaFoldDB" id="A0ABD0RWN5"/>
<feature type="non-terminal residue" evidence="1">
    <location>
        <position position="1"/>
    </location>
</feature>
<accession>A0ABD0RWN5</accession>
<dbReference type="Proteomes" id="UP001529510">
    <property type="component" value="Unassembled WGS sequence"/>
</dbReference>
<name>A0ABD0RWN5_CIRMR</name>
<proteinExistence type="predicted"/>
<sequence length="54" mass="6172">DVEILTNIRPEDRLVLEEYFFPIGLEFVELVYSDGGSTATVRTKKPLDADELKE</sequence>
<reference evidence="1 2" key="1">
    <citation type="submission" date="2024-05" db="EMBL/GenBank/DDBJ databases">
        <title>Genome sequencing and assembly of Indian major carp, Cirrhinus mrigala (Hamilton, 1822).</title>
        <authorList>
            <person name="Mohindra V."/>
            <person name="Chowdhury L.M."/>
            <person name="Lal K."/>
            <person name="Jena J.K."/>
        </authorList>
    </citation>
    <scope>NUCLEOTIDE SEQUENCE [LARGE SCALE GENOMIC DNA]</scope>
    <source>
        <strain evidence="1">CM1030</strain>
        <tissue evidence="1">Blood</tissue>
    </source>
</reference>
<dbReference type="EMBL" id="JAMKFB020000001">
    <property type="protein sequence ID" value="KAL0202899.1"/>
    <property type="molecule type" value="Genomic_DNA"/>
</dbReference>
<protein>
    <submittedName>
        <fullName evidence="1">Uncharacterized protein</fullName>
    </submittedName>
</protein>
<feature type="non-terminal residue" evidence="1">
    <location>
        <position position="54"/>
    </location>
</feature>
<evidence type="ECO:0000313" key="2">
    <source>
        <dbReference type="Proteomes" id="UP001529510"/>
    </source>
</evidence>
<keyword evidence="2" id="KW-1185">Reference proteome</keyword>
<organism evidence="1 2">
    <name type="scientific">Cirrhinus mrigala</name>
    <name type="common">Mrigala</name>
    <dbReference type="NCBI Taxonomy" id="683832"/>
    <lineage>
        <taxon>Eukaryota</taxon>
        <taxon>Metazoa</taxon>
        <taxon>Chordata</taxon>
        <taxon>Craniata</taxon>
        <taxon>Vertebrata</taxon>
        <taxon>Euteleostomi</taxon>
        <taxon>Actinopterygii</taxon>
        <taxon>Neopterygii</taxon>
        <taxon>Teleostei</taxon>
        <taxon>Ostariophysi</taxon>
        <taxon>Cypriniformes</taxon>
        <taxon>Cyprinidae</taxon>
        <taxon>Labeoninae</taxon>
        <taxon>Labeonini</taxon>
        <taxon>Cirrhinus</taxon>
    </lineage>
</organism>